<keyword evidence="1 2" id="KW-0238">DNA-binding</keyword>
<dbReference type="Pfam" id="PF00436">
    <property type="entry name" value="SSB"/>
    <property type="match status" value="1"/>
</dbReference>
<dbReference type="AlphaFoldDB" id="A0A3M0YZZ3"/>
<dbReference type="InterPro" id="IPR012340">
    <property type="entry name" value="NA-bd_OB-fold"/>
</dbReference>
<sequence length="153" mass="16872">MSRPRSLNKVILIGNLTRSPVIREAGNNVVICSMGIATNSSWINKKTGSLQERTEYHNLVAFNKLAEICANILDVGMLVYIEGELRNRVYQDSNGIKRSKSEIKVNDMYVLDSKGKKGIGYQNAKALGENSNKADSGESDEASKLDLSSEDLF</sequence>
<comment type="subunit">
    <text evidence="2">Homotetramer.</text>
</comment>
<dbReference type="InterPro" id="IPR011344">
    <property type="entry name" value="ssDNA-bd"/>
</dbReference>
<evidence type="ECO:0000256" key="2">
    <source>
        <dbReference type="HAMAP-Rule" id="MF_00984"/>
    </source>
</evidence>
<dbReference type="Proteomes" id="UP000269410">
    <property type="component" value="Unassembled WGS sequence"/>
</dbReference>
<dbReference type="GO" id="GO:0006260">
    <property type="term" value="P:DNA replication"/>
    <property type="evidence" value="ECO:0007669"/>
    <property type="project" value="InterPro"/>
</dbReference>
<evidence type="ECO:0000256" key="3">
    <source>
        <dbReference type="PIRNR" id="PIRNR002070"/>
    </source>
</evidence>
<evidence type="ECO:0000256" key="4">
    <source>
        <dbReference type="SAM" id="MobiDB-lite"/>
    </source>
</evidence>
<dbReference type="EMBL" id="RFKV01000015">
    <property type="protein sequence ID" value="RMD77639.1"/>
    <property type="molecule type" value="Genomic_DNA"/>
</dbReference>
<dbReference type="GO" id="GO:0009295">
    <property type="term" value="C:nucleoid"/>
    <property type="evidence" value="ECO:0007669"/>
    <property type="project" value="TreeGrafter"/>
</dbReference>
<evidence type="ECO:0000313" key="5">
    <source>
        <dbReference type="EMBL" id="RMD77639.1"/>
    </source>
</evidence>
<evidence type="ECO:0000256" key="1">
    <source>
        <dbReference type="ARBA" id="ARBA00023125"/>
    </source>
</evidence>
<gene>
    <name evidence="5" type="primary">ssb</name>
    <name evidence="5" type="ORF">D6810_00415</name>
</gene>
<dbReference type="Gene3D" id="2.40.50.140">
    <property type="entry name" value="Nucleic acid-binding proteins"/>
    <property type="match status" value="1"/>
</dbReference>
<dbReference type="PIRSF" id="PIRSF002070">
    <property type="entry name" value="SSB"/>
    <property type="match status" value="1"/>
</dbReference>
<proteinExistence type="inferred from homology"/>
<dbReference type="PANTHER" id="PTHR10302">
    <property type="entry name" value="SINGLE-STRANDED DNA-BINDING PROTEIN"/>
    <property type="match status" value="1"/>
</dbReference>
<dbReference type="InterPro" id="IPR000424">
    <property type="entry name" value="Primosome_PriB/ssb"/>
</dbReference>
<name>A0A3M0YZZ3_9BACT</name>
<comment type="caution">
    <text evidence="2">Lacks conserved residue(s) required for the propagation of feature annotation.</text>
</comment>
<evidence type="ECO:0000313" key="6">
    <source>
        <dbReference type="Proteomes" id="UP000269410"/>
    </source>
</evidence>
<feature type="region of interest" description="Disordered" evidence="4">
    <location>
        <begin position="129"/>
        <end position="153"/>
    </location>
</feature>
<comment type="caution">
    <text evidence="5">The sequence shown here is derived from an EMBL/GenBank/DDBJ whole genome shotgun (WGS) entry which is preliminary data.</text>
</comment>
<accession>A0A3M0YZZ3</accession>
<dbReference type="HAMAP" id="MF_00984">
    <property type="entry name" value="SSB"/>
    <property type="match status" value="1"/>
</dbReference>
<protein>
    <recommendedName>
        <fullName evidence="2 3">Single-stranded DNA-binding protein</fullName>
        <shortName evidence="2">SSB</shortName>
    </recommendedName>
</protein>
<dbReference type="GO" id="GO:0003697">
    <property type="term" value="F:single-stranded DNA binding"/>
    <property type="evidence" value="ECO:0007669"/>
    <property type="project" value="UniProtKB-UniRule"/>
</dbReference>
<dbReference type="PANTHER" id="PTHR10302:SF27">
    <property type="entry name" value="SINGLE-STRANDED DNA-BINDING PROTEIN"/>
    <property type="match status" value="1"/>
</dbReference>
<dbReference type="PROSITE" id="PS50935">
    <property type="entry name" value="SSB"/>
    <property type="match status" value="1"/>
</dbReference>
<reference evidence="5 6" key="1">
    <citation type="submission" date="2018-10" db="EMBL/GenBank/DDBJ databases">
        <title>Thermophilic Lithotrophy and Phototrophy in an Intertidal, Iron-rich, Geothermal Spring.</title>
        <authorList>
            <person name="Ward L.M."/>
            <person name="Idei A."/>
            <person name="Nakagawa M."/>
            <person name="Ueno Y."/>
            <person name="Fischer W."/>
            <person name="Mcglynn S.E."/>
        </authorList>
    </citation>
    <scope>NUCLEOTIDE SEQUENCE [LARGE SCALE GENOMIC DNA]</scope>
    <source>
        <strain evidence="5">J137</strain>
    </source>
</reference>
<organism evidence="5 6">
    <name type="scientific">Candidatus Dojkabacteria bacterium</name>
    <dbReference type="NCBI Taxonomy" id="2099670"/>
    <lineage>
        <taxon>Bacteria</taxon>
        <taxon>Candidatus Dojkabacteria</taxon>
    </lineage>
</organism>
<dbReference type="NCBIfam" id="TIGR00621">
    <property type="entry name" value="ssb"/>
    <property type="match status" value="1"/>
</dbReference>
<dbReference type="SUPFAM" id="SSF50249">
    <property type="entry name" value="Nucleic acid-binding proteins"/>
    <property type="match status" value="1"/>
</dbReference>
<dbReference type="CDD" id="cd04496">
    <property type="entry name" value="SSB_OBF"/>
    <property type="match status" value="1"/>
</dbReference>